<feature type="compositionally biased region" description="Polar residues" evidence="1">
    <location>
        <begin position="52"/>
        <end position="69"/>
    </location>
</feature>
<dbReference type="EMBL" id="CAGKOT010000030">
    <property type="protein sequence ID" value="CAB5371941.1"/>
    <property type="molecule type" value="Genomic_DNA"/>
</dbReference>
<reference evidence="2" key="1">
    <citation type="submission" date="2020-05" db="EMBL/GenBank/DDBJ databases">
        <authorList>
            <person name="Rincon C."/>
            <person name="Sanders R I."/>
            <person name="Robbins C."/>
            <person name="Chaturvedi A."/>
        </authorList>
    </citation>
    <scope>NUCLEOTIDE SEQUENCE</scope>
    <source>
        <strain evidence="2">CHB12</strain>
    </source>
</reference>
<dbReference type="VEuPathDB" id="FungiDB:RhiirFUN_006569"/>
<dbReference type="OrthoDB" id="2427606at2759"/>
<dbReference type="Proteomes" id="UP000684084">
    <property type="component" value="Unassembled WGS sequence"/>
</dbReference>
<evidence type="ECO:0000313" key="2">
    <source>
        <dbReference type="EMBL" id="CAB5371941.1"/>
    </source>
</evidence>
<dbReference type="AlphaFoldDB" id="A0A915ZEN6"/>
<feature type="region of interest" description="Disordered" evidence="1">
    <location>
        <begin position="25"/>
        <end position="77"/>
    </location>
</feature>
<protein>
    <submittedName>
        <fullName evidence="2">Uncharacterized protein</fullName>
    </submittedName>
</protein>
<organism evidence="2 3">
    <name type="scientific">Rhizophagus irregularis</name>
    <dbReference type="NCBI Taxonomy" id="588596"/>
    <lineage>
        <taxon>Eukaryota</taxon>
        <taxon>Fungi</taxon>
        <taxon>Fungi incertae sedis</taxon>
        <taxon>Mucoromycota</taxon>
        <taxon>Glomeromycotina</taxon>
        <taxon>Glomeromycetes</taxon>
        <taxon>Glomerales</taxon>
        <taxon>Glomeraceae</taxon>
        <taxon>Rhizophagus</taxon>
    </lineage>
</organism>
<name>A0A915ZEN6_9GLOM</name>
<sequence>MGRYHCSQIKRPAFCGDAMSNGENVTGLSFPKAKTPGQNNHEDGEELEISPKCTSGNRGTDNTMTSCASEQFPYTKL</sequence>
<evidence type="ECO:0000256" key="1">
    <source>
        <dbReference type="SAM" id="MobiDB-lite"/>
    </source>
</evidence>
<evidence type="ECO:0000313" key="3">
    <source>
        <dbReference type="Proteomes" id="UP000684084"/>
    </source>
</evidence>
<proteinExistence type="predicted"/>
<gene>
    <name evidence="2" type="ORF">CHRIB12_LOCUS13281</name>
</gene>
<comment type="caution">
    <text evidence="2">The sequence shown here is derived from an EMBL/GenBank/DDBJ whole genome shotgun (WGS) entry which is preliminary data.</text>
</comment>
<accession>A0A915ZEN6</accession>